<reference evidence="4 5" key="1">
    <citation type="submission" date="2019-01" db="EMBL/GenBank/DDBJ databases">
        <authorList>
            <person name="Ferrante I. M."/>
        </authorList>
    </citation>
    <scope>NUCLEOTIDE SEQUENCE [LARGE SCALE GENOMIC DNA]</scope>
    <source>
        <strain evidence="4 5">B856</strain>
    </source>
</reference>
<protein>
    <recommendedName>
        <fullName evidence="6">PKD domain-containing protein</fullName>
    </recommendedName>
</protein>
<evidence type="ECO:0008006" key="6">
    <source>
        <dbReference type="Google" id="ProtNLM"/>
    </source>
</evidence>
<keyword evidence="5" id="KW-1185">Reference proteome</keyword>
<feature type="domain" description="FAS1" evidence="3">
    <location>
        <begin position="349"/>
        <end position="495"/>
    </location>
</feature>
<dbReference type="PROSITE" id="PS50093">
    <property type="entry name" value="PKD"/>
    <property type="match status" value="1"/>
</dbReference>
<dbReference type="Gene3D" id="2.60.40.10">
    <property type="entry name" value="Immunoglobulins"/>
    <property type="match status" value="1"/>
</dbReference>
<dbReference type="Pfam" id="PF02469">
    <property type="entry name" value="Fasciclin"/>
    <property type="match status" value="1"/>
</dbReference>
<evidence type="ECO:0000313" key="5">
    <source>
        <dbReference type="Proteomes" id="UP000291116"/>
    </source>
</evidence>
<dbReference type="SMART" id="SM00089">
    <property type="entry name" value="PKD"/>
    <property type="match status" value="1"/>
</dbReference>
<gene>
    <name evidence="4" type="ORF">PSNMU_V1.4_AUG-EV-PASAV3_0037780</name>
</gene>
<dbReference type="Gene3D" id="2.30.180.10">
    <property type="entry name" value="FAS1 domain"/>
    <property type="match status" value="1"/>
</dbReference>
<dbReference type="SMART" id="SM00554">
    <property type="entry name" value="FAS1"/>
    <property type="match status" value="1"/>
</dbReference>
<dbReference type="PROSITE" id="PS50213">
    <property type="entry name" value="FAS1"/>
    <property type="match status" value="1"/>
</dbReference>
<dbReference type="InterPro" id="IPR036378">
    <property type="entry name" value="FAS1_dom_sf"/>
</dbReference>
<organism evidence="4 5">
    <name type="scientific">Pseudo-nitzschia multistriata</name>
    <dbReference type="NCBI Taxonomy" id="183589"/>
    <lineage>
        <taxon>Eukaryota</taxon>
        <taxon>Sar</taxon>
        <taxon>Stramenopiles</taxon>
        <taxon>Ochrophyta</taxon>
        <taxon>Bacillariophyta</taxon>
        <taxon>Bacillariophyceae</taxon>
        <taxon>Bacillariophycidae</taxon>
        <taxon>Bacillariales</taxon>
        <taxon>Bacillariaceae</taxon>
        <taxon>Pseudo-nitzschia</taxon>
    </lineage>
</organism>
<name>A0A448Z4T6_9STRA</name>
<dbReference type="Proteomes" id="UP000291116">
    <property type="component" value="Unassembled WGS sequence"/>
</dbReference>
<evidence type="ECO:0000259" key="2">
    <source>
        <dbReference type="PROSITE" id="PS50093"/>
    </source>
</evidence>
<dbReference type="InterPro" id="IPR000782">
    <property type="entry name" value="FAS1_domain"/>
</dbReference>
<dbReference type="OrthoDB" id="286301at2759"/>
<dbReference type="InterPro" id="IPR013783">
    <property type="entry name" value="Ig-like_fold"/>
</dbReference>
<evidence type="ECO:0000259" key="3">
    <source>
        <dbReference type="PROSITE" id="PS50213"/>
    </source>
</evidence>
<dbReference type="InterPro" id="IPR000601">
    <property type="entry name" value="PKD_dom"/>
</dbReference>
<proteinExistence type="predicted"/>
<accession>A0A448Z4T6</accession>
<evidence type="ECO:0000313" key="4">
    <source>
        <dbReference type="EMBL" id="VEU37000.1"/>
    </source>
</evidence>
<dbReference type="CDD" id="cd00146">
    <property type="entry name" value="PKD"/>
    <property type="match status" value="1"/>
</dbReference>
<feature type="domain" description="PKD" evidence="2">
    <location>
        <begin position="8"/>
        <end position="89"/>
    </location>
</feature>
<dbReference type="InterPro" id="IPR035986">
    <property type="entry name" value="PKD_dom_sf"/>
</dbReference>
<dbReference type="SUPFAM" id="SSF82153">
    <property type="entry name" value="FAS1 domain"/>
    <property type="match status" value="1"/>
</dbReference>
<dbReference type="EMBL" id="CAACVS010000112">
    <property type="protein sequence ID" value="VEU37000.1"/>
    <property type="molecule type" value="Genomic_DNA"/>
</dbReference>
<feature type="region of interest" description="Disordered" evidence="1">
    <location>
        <begin position="305"/>
        <end position="346"/>
    </location>
</feature>
<dbReference type="SUPFAM" id="SSF49299">
    <property type="entry name" value="PKD domain"/>
    <property type="match status" value="1"/>
</dbReference>
<sequence length="497" mass="55486">MNRENKIPDAEIMFKDKVFEINEDIVFDGTRSSDPDGDKLSFAWDFGDGDSSTREIITKSYNTTGKYTVKLTVKDENGFEDSASKTIIVGTPPKPVIVFPKEGTTFAVNDDHFVLFGYATDAAGNSLSDEHLTWEVRQVHSTHYHPFLIETVGNEIRIPPAPSPEDFHASTNSYLKILLTATDSDGLTSTTTRDIMPKTKKLYFNTDPPGLELILDGFTLKTPDDGPLEVLSWINHNLVIDVEDQGEMVFDRWNNGISSRHSEGKVDDVFGDSVNTAIFSKLNSSTAFPVEADVPVVSLTPIEGGEEAEETHGPIGENEKDQVSETTTETSTKEETADEERETINEDECNSIYDTICEDINLIGFCQAITDAGLKDVFDEGEWTIFAPDDAAIMKAPEEFHSLIRDHNTTDIEPLREHILYHSSPNKELREDDLKCDVRTNLVEMGNGRYSRTLCEDDVPTFQKGRGNTDEKLPRIIEFDIPSCNGVVHIVDQILML</sequence>
<feature type="compositionally biased region" description="Acidic residues" evidence="1">
    <location>
        <begin position="336"/>
        <end position="346"/>
    </location>
</feature>
<dbReference type="AlphaFoldDB" id="A0A448Z4T6"/>
<dbReference type="InterPro" id="IPR022409">
    <property type="entry name" value="PKD/Chitinase_dom"/>
</dbReference>
<evidence type="ECO:0000256" key="1">
    <source>
        <dbReference type="SAM" id="MobiDB-lite"/>
    </source>
</evidence>
<dbReference type="Pfam" id="PF18911">
    <property type="entry name" value="PKD_4"/>
    <property type="match status" value="1"/>
</dbReference>